<evidence type="ECO:0000256" key="1">
    <source>
        <dbReference type="ARBA" id="ARBA00004141"/>
    </source>
</evidence>
<protein>
    <recommendedName>
        <fullName evidence="3">Major facilitator superfamily (MFS) profile domain-containing protein</fullName>
    </recommendedName>
</protein>
<dbReference type="Gene3D" id="1.20.1250.20">
    <property type="entry name" value="MFS general substrate transporter like domains"/>
    <property type="match status" value="1"/>
</dbReference>
<dbReference type="SUPFAM" id="SSF103473">
    <property type="entry name" value="MFS general substrate transporter"/>
    <property type="match status" value="1"/>
</dbReference>
<accession>A0A812CW76</accession>
<dbReference type="PROSITE" id="PS50850">
    <property type="entry name" value="MFS"/>
    <property type="match status" value="1"/>
</dbReference>
<evidence type="ECO:0000313" key="4">
    <source>
        <dbReference type="EMBL" id="CAE1278003.1"/>
    </source>
</evidence>
<keyword evidence="2" id="KW-1133">Transmembrane helix</keyword>
<dbReference type="PANTHER" id="PTHR23528">
    <property type="match status" value="1"/>
</dbReference>
<feature type="transmembrane region" description="Helical" evidence="2">
    <location>
        <begin position="183"/>
        <end position="207"/>
    </location>
</feature>
<evidence type="ECO:0000256" key="2">
    <source>
        <dbReference type="SAM" id="Phobius"/>
    </source>
</evidence>
<feature type="transmembrane region" description="Helical" evidence="2">
    <location>
        <begin position="77"/>
        <end position="100"/>
    </location>
</feature>
<name>A0A812CW76_ACAPH</name>
<feature type="transmembrane region" description="Helical" evidence="2">
    <location>
        <begin position="244"/>
        <end position="266"/>
    </location>
</feature>
<organism evidence="4 5">
    <name type="scientific">Acanthosepion pharaonis</name>
    <name type="common">Pharaoh cuttlefish</name>
    <name type="synonym">Sepia pharaonis</name>
    <dbReference type="NCBI Taxonomy" id="158019"/>
    <lineage>
        <taxon>Eukaryota</taxon>
        <taxon>Metazoa</taxon>
        <taxon>Spiralia</taxon>
        <taxon>Lophotrochozoa</taxon>
        <taxon>Mollusca</taxon>
        <taxon>Cephalopoda</taxon>
        <taxon>Coleoidea</taxon>
        <taxon>Decapodiformes</taxon>
        <taxon>Sepiida</taxon>
        <taxon>Sepiina</taxon>
        <taxon>Sepiidae</taxon>
        <taxon>Acanthosepion</taxon>
    </lineage>
</organism>
<comment type="caution">
    <text evidence="4">The sequence shown here is derived from an EMBL/GenBank/DDBJ whole genome shotgun (WGS) entry which is preliminary data.</text>
</comment>
<dbReference type="OrthoDB" id="28755at2759"/>
<feature type="transmembrane region" description="Helical" evidence="2">
    <location>
        <begin position="436"/>
        <end position="456"/>
    </location>
</feature>
<keyword evidence="2" id="KW-0812">Transmembrane</keyword>
<dbReference type="PANTHER" id="PTHR23528:SF1">
    <property type="entry name" value="MAJOR FACILITATOR SUPERFAMILY (MFS) PROFILE DOMAIN-CONTAINING PROTEIN"/>
    <property type="match status" value="1"/>
</dbReference>
<evidence type="ECO:0000259" key="3">
    <source>
        <dbReference type="PROSITE" id="PS50850"/>
    </source>
</evidence>
<dbReference type="EMBL" id="CAHIKZ030001954">
    <property type="protein sequence ID" value="CAE1278003.1"/>
    <property type="molecule type" value="Genomic_DNA"/>
</dbReference>
<feature type="transmembrane region" description="Helical" evidence="2">
    <location>
        <begin position="468"/>
        <end position="489"/>
    </location>
</feature>
<feature type="transmembrane region" description="Helical" evidence="2">
    <location>
        <begin position="371"/>
        <end position="389"/>
    </location>
</feature>
<proteinExistence type="predicted"/>
<dbReference type="InterPro" id="IPR036259">
    <property type="entry name" value="MFS_trans_sf"/>
</dbReference>
<dbReference type="InterPro" id="IPR020846">
    <property type="entry name" value="MFS_dom"/>
</dbReference>
<comment type="subcellular location">
    <subcellularLocation>
        <location evidence="1">Membrane</location>
        <topology evidence="1">Multi-pass membrane protein</topology>
    </subcellularLocation>
</comment>
<dbReference type="Proteomes" id="UP000597762">
    <property type="component" value="Unassembled WGS sequence"/>
</dbReference>
<gene>
    <name evidence="4" type="ORF">SPHA_40979</name>
</gene>
<evidence type="ECO:0000313" key="5">
    <source>
        <dbReference type="Proteomes" id="UP000597762"/>
    </source>
</evidence>
<sequence length="495" mass="55482">MVQMKSLTGLKPYKRYTEETCTEVQVEALTSDIIISKCQIILLNLTWYGLNLMFLLLSVEVIPAQIAALVSAKNKGVCLGGMIAAGAVMMFVLSPLIGMYSDRLKLKSGRRRPLMVGGDSVDQFWSHGYGIQCTRSCYSQRTTRKCYKWFMFSRFKFHILGKPEKITTEKHSSLIAFSYEGSLFLYVMFYLLVTCAFVTITVPYNALVVDKSHPTQRGFISGVMATLILFGNVSGAALGTCFELVGVCFLYIMMVAILIICVSITVTSIDECQIVKEQEPICFKIVITGFYKPLKEHNFRWVFLTRFFMQQGLSTVIGFLEYWLDDMIYLPNCWTAQTAVAIMLLPLLLFAALSSLVAGCVSDRMERRKPIIIFGGILMTITVVGLMLIQGNYAYYFAVFIALVFGIGFGAYQAVDFALVMDVLPEERNKAKDMAVWHQALILPQALATPIGGLVLDLFERVNCQIGLGYYIVFSLSGFYFLLSSLFVVKLKGIK</sequence>
<feature type="transmembrane region" description="Helical" evidence="2">
    <location>
        <begin position="219"/>
        <end position="238"/>
    </location>
</feature>
<feature type="transmembrane region" description="Helical" evidence="2">
    <location>
        <begin position="301"/>
        <end position="324"/>
    </location>
</feature>
<keyword evidence="5" id="KW-1185">Reference proteome</keyword>
<feature type="transmembrane region" description="Helical" evidence="2">
    <location>
        <begin position="336"/>
        <end position="359"/>
    </location>
</feature>
<feature type="transmembrane region" description="Helical" evidence="2">
    <location>
        <begin position="395"/>
        <end position="415"/>
    </location>
</feature>
<feature type="domain" description="Major facilitator superfamily (MFS) profile" evidence="3">
    <location>
        <begin position="256"/>
        <end position="495"/>
    </location>
</feature>
<dbReference type="GO" id="GO:0022857">
    <property type="term" value="F:transmembrane transporter activity"/>
    <property type="evidence" value="ECO:0007669"/>
    <property type="project" value="InterPro"/>
</dbReference>
<dbReference type="InterPro" id="IPR011701">
    <property type="entry name" value="MFS"/>
</dbReference>
<keyword evidence="2" id="KW-0472">Membrane</keyword>
<feature type="transmembrane region" description="Helical" evidence="2">
    <location>
        <begin position="52"/>
        <end position="70"/>
    </location>
</feature>
<dbReference type="AlphaFoldDB" id="A0A812CW76"/>
<reference evidence="4" key="1">
    <citation type="submission" date="2021-01" db="EMBL/GenBank/DDBJ databases">
        <authorList>
            <person name="Li R."/>
            <person name="Bekaert M."/>
        </authorList>
    </citation>
    <scope>NUCLEOTIDE SEQUENCE</scope>
    <source>
        <strain evidence="4">Farmed</strain>
    </source>
</reference>
<dbReference type="GO" id="GO:0016020">
    <property type="term" value="C:membrane"/>
    <property type="evidence" value="ECO:0007669"/>
    <property type="project" value="UniProtKB-SubCell"/>
</dbReference>
<dbReference type="Pfam" id="PF07690">
    <property type="entry name" value="MFS_1"/>
    <property type="match status" value="1"/>
</dbReference>